<dbReference type="EMBL" id="JAPWIE010000001">
    <property type="protein sequence ID" value="MCZ4549236.1"/>
    <property type="molecule type" value="Genomic_DNA"/>
</dbReference>
<reference evidence="1" key="1">
    <citation type="submission" date="2022-12" db="EMBL/GenBank/DDBJ databases">
        <authorList>
            <person name="Krivoruchko A.V."/>
            <person name="Elkin A."/>
        </authorList>
    </citation>
    <scope>NUCLEOTIDE SEQUENCE</scope>
    <source>
        <strain evidence="1">IEGM 1388</strain>
    </source>
</reference>
<protein>
    <recommendedName>
        <fullName evidence="3">DUF222 domain-containing protein</fullName>
    </recommendedName>
</protein>
<evidence type="ECO:0000313" key="1">
    <source>
        <dbReference type="EMBL" id="MCZ4549236.1"/>
    </source>
</evidence>
<name>A0ABT4MT91_GORRU</name>
<sequence>MKAVVMECCFRICATPARILAFRCHAEKLADAAFSQRTRRSSATIDSESRLLPRQWHMQNDVTRLGEPQCQEVCLAFADNPARLTAAALEALSRDILATLDTDTVEASPETVPWILTLTTDPDAAYRRQMTDRHPKLHTTAGLATDAHAYLKVSATQEILQ</sequence>
<comment type="caution">
    <text evidence="1">The sequence shown here is derived from an EMBL/GenBank/DDBJ whole genome shotgun (WGS) entry which is preliminary data.</text>
</comment>
<gene>
    <name evidence="1" type="ORF">O4213_04535</name>
</gene>
<evidence type="ECO:0000313" key="2">
    <source>
        <dbReference type="Proteomes" id="UP001067235"/>
    </source>
</evidence>
<dbReference type="Proteomes" id="UP001067235">
    <property type="component" value="Unassembled WGS sequence"/>
</dbReference>
<dbReference type="RefSeq" id="WP_301569727.1">
    <property type="nucleotide sequence ID" value="NZ_JAPWIE010000001.1"/>
</dbReference>
<proteinExistence type="predicted"/>
<evidence type="ECO:0008006" key="3">
    <source>
        <dbReference type="Google" id="ProtNLM"/>
    </source>
</evidence>
<accession>A0ABT4MT91</accession>
<keyword evidence="2" id="KW-1185">Reference proteome</keyword>
<organism evidence="1 2">
    <name type="scientific">Gordonia rubripertincta</name>
    <name type="common">Rhodococcus corallinus</name>
    <dbReference type="NCBI Taxonomy" id="36822"/>
    <lineage>
        <taxon>Bacteria</taxon>
        <taxon>Bacillati</taxon>
        <taxon>Actinomycetota</taxon>
        <taxon>Actinomycetes</taxon>
        <taxon>Mycobacteriales</taxon>
        <taxon>Gordoniaceae</taxon>
        <taxon>Gordonia</taxon>
    </lineage>
</organism>